<dbReference type="OrthoDB" id="4739610at2"/>
<dbReference type="PANTHER" id="PTHR13617:SF14">
    <property type="entry name" value="PROTEIN ABHD18"/>
    <property type="match status" value="1"/>
</dbReference>
<reference evidence="2 3" key="1">
    <citation type="submission" date="2016-01" db="EMBL/GenBank/DDBJ databases">
        <title>The new phylogeny of the genus Mycobacterium.</title>
        <authorList>
            <person name="Tarcisio F."/>
            <person name="Conor M."/>
            <person name="Antonella G."/>
            <person name="Elisabetta G."/>
            <person name="Giulia F.S."/>
            <person name="Sara T."/>
            <person name="Anna F."/>
            <person name="Clotilde B."/>
            <person name="Roberto B."/>
            <person name="Veronica D.S."/>
            <person name="Fabio R."/>
            <person name="Monica P."/>
            <person name="Olivier J."/>
            <person name="Enrico T."/>
            <person name="Nicola S."/>
        </authorList>
    </citation>
    <scope>NUCLEOTIDE SEQUENCE [LARGE SCALE GENOMIC DNA]</scope>
    <source>
        <strain evidence="2 3">DSM 44803</strain>
    </source>
</reference>
<dbReference type="Proteomes" id="UP000193781">
    <property type="component" value="Unassembled WGS sequence"/>
</dbReference>
<dbReference type="EMBL" id="LQPH01000134">
    <property type="protein sequence ID" value="ORW20113.1"/>
    <property type="molecule type" value="Genomic_DNA"/>
</dbReference>
<proteinExistence type="predicted"/>
<dbReference type="PANTHER" id="PTHR13617">
    <property type="entry name" value="PROTEIN ABHD18"/>
    <property type="match status" value="1"/>
</dbReference>
<evidence type="ECO:0000313" key="2">
    <source>
        <dbReference type="EMBL" id="ORW20113.1"/>
    </source>
</evidence>
<evidence type="ECO:0000313" key="3">
    <source>
        <dbReference type="Proteomes" id="UP000193781"/>
    </source>
</evidence>
<keyword evidence="3" id="KW-1185">Reference proteome</keyword>
<dbReference type="Gene3D" id="3.40.50.1820">
    <property type="entry name" value="alpha/beta hydrolase"/>
    <property type="match status" value="1"/>
</dbReference>
<protein>
    <recommendedName>
        <fullName evidence="4">Alpha/beta hydrolase</fullName>
    </recommendedName>
</protein>
<sequence>MEDIEQPGTSAASADDADKGRQLGVPYHRPRRAGPVQNALRPFTRTGGFYAQSWRHYLDRQPDELPVARPTLALATQAFFDEIVLVGLRSVRPVSSDPDAVARVKRNVIAALELYGQKGWLENPEGFFATPPPLTDVTVRPVNSRGRSYQRMSFDSRYEPHAGEPGRERWLGYTANDRVYALMLRHREPRPWLVCVHGAQMGRAALDLTLFRAWQLHEDLGLNIVLPVLPMHGPRARGLPKGAVFPGGNLLDNVHAAAQAVWDIRRLLSWIRSQEPDSKIGVNGMSLGGYIASLVASLDDGLTCAILGVPVVDLVDLLGRHAGLSHNDPRRQVLTMAKPIGRMVSPLALTPRVPMQGRFIYAGVADRLVHPREQVSRLWEHWGRPEIVWYKGGHTGFFRSRSVQRFVQDALVQSGLVDPSRIRRKR</sequence>
<accession>A0A0F5NH92</accession>
<dbReference type="STRING" id="244292.ABW17_12060"/>
<name>A0A0F5NH92_9MYCO</name>
<dbReference type="SUPFAM" id="SSF53474">
    <property type="entry name" value="alpha/beta-Hydrolases"/>
    <property type="match status" value="1"/>
</dbReference>
<comment type="caution">
    <text evidence="2">The sequence shown here is derived from an EMBL/GenBank/DDBJ whole genome shotgun (WGS) entry which is preliminary data.</text>
</comment>
<evidence type="ECO:0008006" key="4">
    <source>
        <dbReference type="Google" id="ProtNLM"/>
    </source>
</evidence>
<evidence type="ECO:0000256" key="1">
    <source>
        <dbReference type="SAM" id="MobiDB-lite"/>
    </source>
</evidence>
<organism evidence="2 3">
    <name type="scientific">Mycobacterium nebraskense</name>
    <dbReference type="NCBI Taxonomy" id="244292"/>
    <lineage>
        <taxon>Bacteria</taxon>
        <taxon>Bacillati</taxon>
        <taxon>Actinomycetota</taxon>
        <taxon>Actinomycetes</taxon>
        <taxon>Mycobacteriales</taxon>
        <taxon>Mycobacteriaceae</taxon>
        <taxon>Mycobacterium</taxon>
    </lineage>
</organism>
<dbReference type="InterPro" id="IPR029058">
    <property type="entry name" value="AB_hydrolase_fold"/>
</dbReference>
<gene>
    <name evidence="2" type="ORF">AWC17_08430</name>
</gene>
<dbReference type="AlphaFoldDB" id="A0A0F5NH92"/>
<dbReference type="RefSeq" id="WP_046182390.1">
    <property type="nucleotide sequence ID" value="NZ_JACKSS010000059.1"/>
</dbReference>
<feature type="region of interest" description="Disordered" evidence="1">
    <location>
        <begin position="1"/>
        <end position="38"/>
    </location>
</feature>